<keyword evidence="1" id="KW-0378">Hydrolase</keyword>
<reference evidence="1" key="1">
    <citation type="submission" date="2024-07" db="EMBL/GenBank/DDBJ databases">
        <title>Metagenome and Metagenome-Assembled Genomes of Archaea from a hot spring from the geothermal field of Los Azufres, Mexico.</title>
        <authorList>
            <person name="Marin-Paredes R."/>
            <person name="Martinez-Romero E."/>
            <person name="Servin-Garciduenas L.E."/>
        </authorList>
    </citation>
    <scope>NUCLEOTIDE SEQUENCE</scope>
    <source>
        <strain evidence="1">AZ1-454</strain>
    </source>
</reference>
<protein>
    <submittedName>
        <fullName evidence="1">CoA pyrophosphatase</fullName>
        <ecNumber evidence="1">3.6.1.55</ecNumber>
    </submittedName>
</protein>
<proteinExistence type="predicted"/>
<evidence type="ECO:0000313" key="2">
    <source>
        <dbReference type="Proteomes" id="UP000053480"/>
    </source>
</evidence>
<dbReference type="Proteomes" id="UP000053480">
    <property type="component" value="Unassembled WGS sequence"/>
</dbReference>
<sequence length="154" mass="17570">MDCEAAVVLIVDGKKFLVVKRAERPGDPWSGDMALPGGRVKPGEDCMEAALRECKEEIGFSPEIIGFLGYYSPNNVKVKVSAYLGRYKGEEIRINKDEISAYFWVTKEELIEGDSAFIYKGYRIWGMTYRIIRDYIQSGNDHFIAQIRRQSSLE</sequence>
<organism evidence="1 2">
    <name type="scientific">Candidatus Aramenus sulfurataquae</name>
    <dbReference type="NCBI Taxonomy" id="1326980"/>
    <lineage>
        <taxon>Archaea</taxon>
        <taxon>Thermoproteota</taxon>
        <taxon>Thermoprotei</taxon>
        <taxon>Sulfolobales</taxon>
        <taxon>Sulfolobaceae</taxon>
        <taxon>Candidatus Aramenus</taxon>
    </lineage>
</organism>
<dbReference type="EC" id="3.6.1.55" evidence="1"/>
<evidence type="ECO:0000313" key="1">
    <source>
        <dbReference type="EMBL" id="MEW9492205.1"/>
    </source>
</evidence>
<gene>
    <name evidence="1" type="ORF">TQ35_0008420</name>
</gene>
<accession>A0ACC6TQV5</accession>
<comment type="caution">
    <text evidence="1">The sequence shown here is derived from an EMBL/GenBank/DDBJ whole genome shotgun (WGS) entry which is preliminary data.</text>
</comment>
<dbReference type="EMBL" id="JZWS03000016">
    <property type="protein sequence ID" value="MEW9492205.1"/>
    <property type="molecule type" value="Genomic_DNA"/>
</dbReference>
<name>A0ACC6TQV5_9CREN</name>